<evidence type="ECO:0000313" key="2">
    <source>
        <dbReference type="Proteomes" id="UP000031390"/>
    </source>
</evidence>
<sequence>MKKGRLKLLFQTTFFNGCFKSKYLCRRPHQHFFASEGKNP</sequence>
<comment type="caution">
    <text evidence="1">The sequence shown here is derived from an EMBL/GenBank/DDBJ whole genome shotgun (WGS) entry which is preliminary data.</text>
</comment>
<name>A0A0C1GQI3_9NEIS</name>
<gene>
    <name evidence="1" type="ORF">MCC93_11320</name>
</gene>
<evidence type="ECO:0000313" key="1">
    <source>
        <dbReference type="EMBL" id="KIC08620.1"/>
    </source>
</evidence>
<dbReference type="AlphaFoldDB" id="A0A0C1GQI3"/>
<reference evidence="1 2" key="1">
    <citation type="submission" date="2014-12" db="EMBL/GenBank/DDBJ databases">
        <title>Genome sequence of Morococcus cerebrosus.</title>
        <authorList>
            <person name="Shin S.-K."/>
            <person name="Yi H."/>
        </authorList>
    </citation>
    <scope>NUCLEOTIDE SEQUENCE [LARGE SCALE GENOMIC DNA]</scope>
    <source>
        <strain evidence="1 2">CIP 81.93</strain>
    </source>
</reference>
<accession>A0A0C1GQI3</accession>
<organism evidence="1 2">
    <name type="scientific">Morococcus cerebrosus</name>
    <dbReference type="NCBI Taxonomy" id="1056807"/>
    <lineage>
        <taxon>Bacteria</taxon>
        <taxon>Pseudomonadati</taxon>
        <taxon>Pseudomonadota</taxon>
        <taxon>Betaproteobacteria</taxon>
        <taxon>Neisseriales</taxon>
        <taxon>Neisseriaceae</taxon>
        <taxon>Morococcus</taxon>
    </lineage>
</organism>
<dbReference type="EMBL" id="JUFZ01000043">
    <property type="protein sequence ID" value="KIC08620.1"/>
    <property type="molecule type" value="Genomic_DNA"/>
</dbReference>
<dbReference type="Proteomes" id="UP000031390">
    <property type="component" value="Unassembled WGS sequence"/>
</dbReference>
<protein>
    <submittedName>
        <fullName evidence="1">Uncharacterized protein</fullName>
    </submittedName>
</protein>
<proteinExistence type="predicted"/>